<keyword evidence="3" id="KW-1185">Reference proteome</keyword>
<name>A0ABP7SHQ9_9SPHN</name>
<reference evidence="3" key="1">
    <citation type="journal article" date="2019" name="Int. J. Syst. Evol. Microbiol.">
        <title>The Global Catalogue of Microorganisms (GCM) 10K type strain sequencing project: providing services to taxonomists for standard genome sequencing and annotation.</title>
        <authorList>
            <consortium name="The Broad Institute Genomics Platform"/>
            <consortium name="The Broad Institute Genome Sequencing Center for Infectious Disease"/>
            <person name="Wu L."/>
            <person name="Ma J."/>
        </authorList>
    </citation>
    <scope>NUCLEOTIDE SEQUENCE [LARGE SCALE GENOMIC DNA]</scope>
    <source>
        <strain evidence="3">JCM 17563</strain>
    </source>
</reference>
<proteinExistence type="predicted"/>
<sequence>MWYRKGMRRLAPIIVALLALPLLGASAPPGARALAGVQPGLWEVSRSATGQGARRICLRDVASLASFAHPRERCQRTILGDRPGELVVDLQCVGGEFARSRISVTTPRSLKLESQGIHGGEPFDMTLYARRVGPCRPF</sequence>
<protein>
    <recommendedName>
        <fullName evidence="4">DUF3617 family protein</fullName>
    </recommendedName>
</protein>
<feature type="signal peptide" evidence="1">
    <location>
        <begin position="1"/>
        <end position="27"/>
    </location>
</feature>
<keyword evidence="1" id="KW-0732">Signal</keyword>
<gene>
    <name evidence="2" type="ORF">GCM10022280_06960</name>
</gene>
<evidence type="ECO:0008006" key="4">
    <source>
        <dbReference type="Google" id="ProtNLM"/>
    </source>
</evidence>
<evidence type="ECO:0000313" key="3">
    <source>
        <dbReference type="Proteomes" id="UP001500235"/>
    </source>
</evidence>
<dbReference type="EMBL" id="BAABBQ010000001">
    <property type="protein sequence ID" value="GAA4011854.1"/>
    <property type="molecule type" value="Genomic_DNA"/>
</dbReference>
<dbReference type="Pfam" id="PF12276">
    <property type="entry name" value="DUF3617"/>
    <property type="match status" value="1"/>
</dbReference>
<organism evidence="2 3">
    <name type="scientific">Sphingomonas swuensis</name>
    <dbReference type="NCBI Taxonomy" id="977800"/>
    <lineage>
        <taxon>Bacteria</taxon>
        <taxon>Pseudomonadati</taxon>
        <taxon>Pseudomonadota</taxon>
        <taxon>Alphaproteobacteria</taxon>
        <taxon>Sphingomonadales</taxon>
        <taxon>Sphingomonadaceae</taxon>
        <taxon>Sphingomonas</taxon>
    </lineage>
</organism>
<accession>A0ABP7SHQ9</accession>
<comment type="caution">
    <text evidence="2">The sequence shown here is derived from an EMBL/GenBank/DDBJ whole genome shotgun (WGS) entry which is preliminary data.</text>
</comment>
<evidence type="ECO:0000256" key="1">
    <source>
        <dbReference type="SAM" id="SignalP"/>
    </source>
</evidence>
<dbReference type="InterPro" id="IPR022061">
    <property type="entry name" value="DUF3617"/>
</dbReference>
<feature type="chain" id="PRO_5046498141" description="DUF3617 family protein" evidence="1">
    <location>
        <begin position="28"/>
        <end position="138"/>
    </location>
</feature>
<evidence type="ECO:0000313" key="2">
    <source>
        <dbReference type="EMBL" id="GAA4011854.1"/>
    </source>
</evidence>
<dbReference type="Proteomes" id="UP001500235">
    <property type="component" value="Unassembled WGS sequence"/>
</dbReference>